<evidence type="ECO:0000256" key="2">
    <source>
        <dbReference type="PROSITE-ProRule" id="PRU00284"/>
    </source>
</evidence>
<comment type="caution">
    <text evidence="4">The sequence shown here is derived from an EMBL/GenBank/DDBJ whole genome shotgun (WGS) entry which is preliminary data.</text>
</comment>
<dbReference type="InterPro" id="IPR004089">
    <property type="entry name" value="MCPsignal_dom"/>
</dbReference>
<evidence type="ECO:0000256" key="1">
    <source>
        <dbReference type="ARBA" id="ARBA00023224"/>
    </source>
</evidence>
<dbReference type="Proteomes" id="UP001549363">
    <property type="component" value="Unassembled WGS sequence"/>
</dbReference>
<proteinExistence type="predicted"/>
<evidence type="ECO:0000259" key="3">
    <source>
        <dbReference type="PROSITE" id="PS50111"/>
    </source>
</evidence>
<keyword evidence="1 2" id="KW-0807">Transducer</keyword>
<dbReference type="SUPFAM" id="SSF58104">
    <property type="entry name" value="Methyl-accepting chemotaxis protein (MCP) signaling domain"/>
    <property type="match status" value="1"/>
</dbReference>
<dbReference type="RefSeq" id="WP_354471365.1">
    <property type="nucleotide sequence ID" value="NZ_JBEPSB010000004.1"/>
</dbReference>
<keyword evidence="5" id="KW-1185">Reference proteome</keyword>
<gene>
    <name evidence="4" type="ORF">ABIA69_001414</name>
</gene>
<reference evidence="4 5" key="1">
    <citation type="submission" date="2024-06" db="EMBL/GenBank/DDBJ databases">
        <title>Sorghum-associated microbial communities from plants grown in Nebraska, USA.</title>
        <authorList>
            <person name="Schachtman D."/>
        </authorList>
    </citation>
    <scope>NUCLEOTIDE SEQUENCE [LARGE SCALE GENOMIC DNA]</scope>
    <source>
        <strain evidence="4 5">736</strain>
    </source>
</reference>
<dbReference type="Gene3D" id="1.10.287.950">
    <property type="entry name" value="Methyl-accepting chemotaxis protein"/>
    <property type="match status" value="1"/>
</dbReference>
<dbReference type="PANTHER" id="PTHR32089:SF112">
    <property type="entry name" value="LYSOZYME-LIKE PROTEIN-RELATED"/>
    <property type="match status" value="1"/>
</dbReference>
<dbReference type="PANTHER" id="PTHR32089">
    <property type="entry name" value="METHYL-ACCEPTING CHEMOTAXIS PROTEIN MCPB"/>
    <property type="match status" value="1"/>
</dbReference>
<organism evidence="4 5">
    <name type="scientific">Lysinibacillus parviboronicapiens</name>
    <dbReference type="NCBI Taxonomy" id="436516"/>
    <lineage>
        <taxon>Bacteria</taxon>
        <taxon>Bacillati</taxon>
        <taxon>Bacillota</taxon>
        <taxon>Bacilli</taxon>
        <taxon>Bacillales</taxon>
        <taxon>Bacillaceae</taxon>
        <taxon>Lysinibacillus</taxon>
    </lineage>
</organism>
<sequence>MKKYRGWPRVISQPALPVRMQDEIGLLVQSTNTMNSKLHEILGSIHVVSENVASSSKELAQSSLEVKTGAQQIALTMQELAGGSESQAQNASDLAQMIDTFKVNVQQANTQGVNLQGHSKEVLELTANGQQLMDASTQQMFAIDRIIFEAVTNVEDLNRQSQEISTLISVIDDIANQTNLLALNAAIEAARAGEQGKGFAVVADEVRKLAEQVSFSVTDISSIVTRIQSETVGVTASLQKGY</sequence>
<feature type="domain" description="Methyl-accepting transducer" evidence="3">
    <location>
        <begin position="62"/>
        <end position="242"/>
    </location>
</feature>
<dbReference type="Pfam" id="PF00015">
    <property type="entry name" value="MCPsignal"/>
    <property type="match status" value="1"/>
</dbReference>
<accession>A0ABV2PH80</accession>
<dbReference type="SMART" id="SM00283">
    <property type="entry name" value="MA"/>
    <property type="match status" value="1"/>
</dbReference>
<dbReference type="PROSITE" id="PS50111">
    <property type="entry name" value="CHEMOTAXIS_TRANSDUC_2"/>
    <property type="match status" value="1"/>
</dbReference>
<evidence type="ECO:0000313" key="5">
    <source>
        <dbReference type="Proteomes" id="UP001549363"/>
    </source>
</evidence>
<name>A0ABV2PH80_9BACI</name>
<evidence type="ECO:0000313" key="4">
    <source>
        <dbReference type="EMBL" id="MET4560270.1"/>
    </source>
</evidence>
<dbReference type="EMBL" id="JBEPSB010000004">
    <property type="protein sequence ID" value="MET4560270.1"/>
    <property type="molecule type" value="Genomic_DNA"/>
</dbReference>
<protein>
    <submittedName>
        <fullName evidence="4">Methyl-accepting chemotaxis protein</fullName>
    </submittedName>
</protein>